<organism evidence="2 3">
    <name type="scientific">Entamoeba invadens IP1</name>
    <dbReference type="NCBI Taxonomy" id="370355"/>
    <lineage>
        <taxon>Eukaryota</taxon>
        <taxon>Amoebozoa</taxon>
        <taxon>Evosea</taxon>
        <taxon>Archamoebae</taxon>
        <taxon>Mastigamoebida</taxon>
        <taxon>Entamoebidae</taxon>
        <taxon>Entamoeba</taxon>
    </lineage>
</organism>
<protein>
    <submittedName>
        <fullName evidence="2">Uncharacterized protein</fullName>
    </submittedName>
</protein>
<dbReference type="GeneID" id="14894345"/>
<dbReference type="EMBL" id="KB206128">
    <property type="protein sequence ID" value="ELP95358.1"/>
    <property type="molecule type" value="Genomic_DNA"/>
</dbReference>
<feature type="compositionally biased region" description="Acidic residues" evidence="1">
    <location>
        <begin position="146"/>
        <end position="157"/>
    </location>
</feature>
<gene>
    <name evidence="2" type="ORF">EIN_412170</name>
</gene>
<reference evidence="2 3" key="1">
    <citation type="submission" date="2012-10" db="EMBL/GenBank/DDBJ databases">
        <authorList>
            <person name="Zafar N."/>
            <person name="Inman J."/>
            <person name="Hall N."/>
            <person name="Lorenzi H."/>
            <person name="Caler E."/>
        </authorList>
    </citation>
    <scope>NUCLEOTIDE SEQUENCE [LARGE SCALE GENOMIC DNA]</scope>
    <source>
        <strain evidence="2 3">IP1</strain>
    </source>
</reference>
<accession>A0A0A1UFF9</accession>
<keyword evidence="3" id="KW-1185">Reference proteome</keyword>
<dbReference type="AlphaFoldDB" id="A0A0A1UFF9"/>
<name>A0A0A1UFF9_ENTIV</name>
<dbReference type="PRINTS" id="PR00449">
    <property type="entry name" value="RASTRNSFRMNG"/>
</dbReference>
<dbReference type="GO" id="GO:0005525">
    <property type="term" value="F:GTP binding"/>
    <property type="evidence" value="ECO:0007669"/>
    <property type="project" value="InterPro"/>
</dbReference>
<dbReference type="InterPro" id="IPR027417">
    <property type="entry name" value="P-loop_NTPase"/>
</dbReference>
<proteinExistence type="predicted"/>
<dbReference type="GO" id="GO:0003924">
    <property type="term" value="F:GTPase activity"/>
    <property type="evidence" value="ECO:0007669"/>
    <property type="project" value="InterPro"/>
</dbReference>
<dbReference type="KEGG" id="eiv:EIN_412170"/>
<dbReference type="VEuPathDB" id="AmoebaDB:EIN_412170"/>
<dbReference type="Proteomes" id="UP000014680">
    <property type="component" value="Unassembled WGS sequence"/>
</dbReference>
<evidence type="ECO:0000256" key="1">
    <source>
        <dbReference type="SAM" id="MobiDB-lite"/>
    </source>
</evidence>
<dbReference type="Pfam" id="PF00071">
    <property type="entry name" value="Ras"/>
    <property type="match status" value="1"/>
</dbReference>
<evidence type="ECO:0000313" key="2">
    <source>
        <dbReference type="EMBL" id="ELP95358.1"/>
    </source>
</evidence>
<dbReference type="InterPro" id="IPR001806">
    <property type="entry name" value="Small_GTPase"/>
</dbReference>
<dbReference type="RefSeq" id="XP_004262129.1">
    <property type="nucleotide sequence ID" value="XM_004262081.1"/>
</dbReference>
<dbReference type="SUPFAM" id="SSF52540">
    <property type="entry name" value="P-loop containing nucleoside triphosphate hydrolases"/>
    <property type="match status" value="1"/>
</dbReference>
<dbReference type="Gene3D" id="3.40.50.300">
    <property type="entry name" value="P-loop containing nucleotide triphosphate hydrolases"/>
    <property type="match status" value="1"/>
</dbReference>
<sequence>MECDECNKLGRACPEHLIRIPILGSFACGKTSLRWCYMQNDGYEDMGAFTIDTGSIAETNSFEYAMYSQTYTIQLIDTMGNEKYGRVTDRVLTCDGCVFVASYDNPNSLDNLATEKAKVSFTAQVRGKTVTRKPPYIMVCMKSDLPDPEEDQEEDPDNPTKQFTPTQFVETCSAFQDPQKVGVFDEVNVMTDEGKDVMNDMFEKIIQAAISTHREWYLEEHPAPK</sequence>
<feature type="region of interest" description="Disordered" evidence="1">
    <location>
        <begin position="143"/>
        <end position="164"/>
    </location>
</feature>
<evidence type="ECO:0000313" key="3">
    <source>
        <dbReference type="Proteomes" id="UP000014680"/>
    </source>
</evidence>
<dbReference type="CDD" id="cd00882">
    <property type="entry name" value="Ras_like_GTPase"/>
    <property type="match status" value="1"/>
</dbReference>